<keyword evidence="1" id="KW-0472">Membrane</keyword>
<accession>A0A8S1EDR3</accession>
<keyword evidence="1" id="KW-0812">Transmembrane</keyword>
<dbReference type="Proteomes" id="UP000494206">
    <property type="component" value="Unassembled WGS sequence"/>
</dbReference>
<comment type="caution">
    <text evidence="2">The sequence shown here is derived from an EMBL/GenBank/DDBJ whole genome shotgun (WGS) entry which is preliminary data.</text>
</comment>
<protein>
    <submittedName>
        <fullName evidence="2">Uncharacterized protein</fullName>
    </submittedName>
</protein>
<keyword evidence="3" id="KW-1185">Reference proteome</keyword>
<proteinExistence type="predicted"/>
<keyword evidence="1" id="KW-1133">Transmembrane helix</keyword>
<gene>
    <name evidence="2" type="ORF">CBOVIS_LOCUS1042</name>
</gene>
<dbReference type="OrthoDB" id="5836124at2759"/>
<evidence type="ECO:0000313" key="2">
    <source>
        <dbReference type="EMBL" id="CAB3397664.1"/>
    </source>
</evidence>
<sequence>MFGLTAVEVLAFCLGCGLVLSILIVVCNCISTCWEMFKNKRKNNNVEKLPDDYVDEIHQILLRNKKKREYECVIVESRSGSPRLEYLKDTRLNQNGSAKVRIPLEDISEDSAEEVENAKRRTWGGLSDTMFDSISMPECDIRTDCSG</sequence>
<dbReference type="EMBL" id="CADEPM010000001">
    <property type="protein sequence ID" value="CAB3397664.1"/>
    <property type="molecule type" value="Genomic_DNA"/>
</dbReference>
<name>A0A8S1EDR3_9PELO</name>
<organism evidence="2 3">
    <name type="scientific">Caenorhabditis bovis</name>
    <dbReference type="NCBI Taxonomy" id="2654633"/>
    <lineage>
        <taxon>Eukaryota</taxon>
        <taxon>Metazoa</taxon>
        <taxon>Ecdysozoa</taxon>
        <taxon>Nematoda</taxon>
        <taxon>Chromadorea</taxon>
        <taxon>Rhabditida</taxon>
        <taxon>Rhabditina</taxon>
        <taxon>Rhabditomorpha</taxon>
        <taxon>Rhabditoidea</taxon>
        <taxon>Rhabditidae</taxon>
        <taxon>Peloderinae</taxon>
        <taxon>Caenorhabditis</taxon>
    </lineage>
</organism>
<dbReference type="AlphaFoldDB" id="A0A8S1EDR3"/>
<feature type="transmembrane region" description="Helical" evidence="1">
    <location>
        <begin position="6"/>
        <end position="34"/>
    </location>
</feature>
<reference evidence="2 3" key="1">
    <citation type="submission" date="2020-04" db="EMBL/GenBank/DDBJ databases">
        <authorList>
            <person name="Laetsch R D."/>
            <person name="Stevens L."/>
            <person name="Kumar S."/>
            <person name="Blaxter L. M."/>
        </authorList>
    </citation>
    <scope>NUCLEOTIDE SEQUENCE [LARGE SCALE GENOMIC DNA]</scope>
</reference>
<evidence type="ECO:0000256" key="1">
    <source>
        <dbReference type="SAM" id="Phobius"/>
    </source>
</evidence>
<evidence type="ECO:0000313" key="3">
    <source>
        <dbReference type="Proteomes" id="UP000494206"/>
    </source>
</evidence>